<keyword evidence="4" id="KW-1185">Reference proteome</keyword>
<dbReference type="InterPro" id="IPR015797">
    <property type="entry name" value="NUDIX_hydrolase-like_dom_sf"/>
</dbReference>
<evidence type="ECO:0000259" key="2">
    <source>
        <dbReference type="PROSITE" id="PS51462"/>
    </source>
</evidence>
<dbReference type="EMBL" id="BAAALS010000025">
    <property type="protein sequence ID" value="GAA1768385.1"/>
    <property type="molecule type" value="Genomic_DNA"/>
</dbReference>
<dbReference type="PROSITE" id="PS00893">
    <property type="entry name" value="NUDIX_BOX"/>
    <property type="match status" value="1"/>
</dbReference>
<keyword evidence="1" id="KW-0378">Hydrolase</keyword>
<comment type="caution">
    <text evidence="3">The sequence shown here is derived from an EMBL/GenBank/DDBJ whole genome shotgun (WGS) entry which is preliminary data.</text>
</comment>
<protein>
    <recommendedName>
        <fullName evidence="2">Nudix hydrolase domain-containing protein</fullName>
    </recommendedName>
</protein>
<dbReference type="PROSITE" id="PS51462">
    <property type="entry name" value="NUDIX"/>
    <property type="match status" value="1"/>
</dbReference>
<evidence type="ECO:0000313" key="3">
    <source>
        <dbReference type="EMBL" id="GAA1768385.1"/>
    </source>
</evidence>
<dbReference type="Pfam" id="PF00293">
    <property type="entry name" value="NUDIX"/>
    <property type="match status" value="1"/>
</dbReference>
<dbReference type="SUPFAM" id="SSF55811">
    <property type="entry name" value="Nudix"/>
    <property type="match status" value="1"/>
</dbReference>
<name>A0ABN2KYC2_9ACTN</name>
<dbReference type="InterPro" id="IPR000086">
    <property type="entry name" value="NUDIX_hydrolase_dom"/>
</dbReference>
<dbReference type="CDD" id="cd04663">
    <property type="entry name" value="NUDIX_Hydrolase"/>
    <property type="match status" value="1"/>
</dbReference>
<evidence type="ECO:0000313" key="4">
    <source>
        <dbReference type="Proteomes" id="UP001500655"/>
    </source>
</evidence>
<sequence>MAYIVREDRLLVFVHADDEQFDQSGVQVPAGTVRYGELPEQAVLREASEETGLHGLRIERYLGAAEWDMRPYADAVHVRHFFQLSVEGAEVPERWIAEEHGDGTNKPIRFELYWLPLAQGHVLAAGQSSLLGRLFD</sequence>
<dbReference type="InterPro" id="IPR020084">
    <property type="entry name" value="NUDIX_hydrolase_CS"/>
</dbReference>
<accession>A0ABN2KYC2</accession>
<proteinExistence type="predicted"/>
<feature type="domain" description="Nudix hydrolase" evidence="2">
    <location>
        <begin position="1"/>
        <end position="136"/>
    </location>
</feature>
<gene>
    <name evidence="3" type="ORF">GCM10009681_44490</name>
</gene>
<evidence type="ECO:0000256" key="1">
    <source>
        <dbReference type="ARBA" id="ARBA00022801"/>
    </source>
</evidence>
<reference evidence="3 4" key="1">
    <citation type="journal article" date="2019" name="Int. J. Syst. Evol. Microbiol.">
        <title>The Global Catalogue of Microorganisms (GCM) 10K type strain sequencing project: providing services to taxonomists for standard genome sequencing and annotation.</title>
        <authorList>
            <consortium name="The Broad Institute Genomics Platform"/>
            <consortium name="The Broad Institute Genome Sequencing Center for Infectious Disease"/>
            <person name="Wu L."/>
            <person name="Ma J."/>
        </authorList>
    </citation>
    <scope>NUCLEOTIDE SEQUENCE [LARGE SCALE GENOMIC DNA]</scope>
    <source>
        <strain evidence="3 4">JCM 13249</strain>
    </source>
</reference>
<dbReference type="Gene3D" id="3.90.79.10">
    <property type="entry name" value="Nucleoside Triphosphate Pyrophosphohydrolase"/>
    <property type="match status" value="1"/>
</dbReference>
<organism evidence="3 4">
    <name type="scientific">Luedemannella helvata</name>
    <dbReference type="NCBI Taxonomy" id="349315"/>
    <lineage>
        <taxon>Bacteria</taxon>
        <taxon>Bacillati</taxon>
        <taxon>Actinomycetota</taxon>
        <taxon>Actinomycetes</taxon>
        <taxon>Micromonosporales</taxon>
        <taxon>Micromonosporaceae</taxon>
        <taxon>Luedemannella</taxon>
    </lineage>
</organism>
<dbReference type="Proteomes" id="UP001500655">
    <property type="component" value="Unassembled WGS sequence"/>
</dbReference>